<evidence type="ECO:0000313" key="2">
    <source>
        <dbReference type="EMBL" id="GAA0148490.1"/>
    </source>
</evidence>
<dbReference type="PANTHER" id="PTHR35317:SF23">
    <property type="entry name" value="OS04G0629600 PROTEIN"/>
    <property type="match status" value="1"/>
</dbReference>
<evidence type="ECO:0000259" key="1">
    <source>
        <dbReference type="Pfam" id="PF07727"/>
    </source>
</evidence>
<organism evidence="2 3">
    <name type="scientific">Lithospermum erythrorhizon</name>
    <name type="common">Purple gromwell</name>
    <name type="synonym">Lithospermum officinale var. erythrorhizon</name>
    <dbReference type="NCBI Taxonomy" id="34254"/>
    <lineage>
        <taxon>Eukaryota</taxon>
        <taxon>Viridiplantae</taxon>
        <taxon>Streptophyta</taxon>
        <taxon>Embryophyta</taxon>
        <taxon>Tracheophyta</taxon>
        <taxon>Spermatophyta</taxon>
        <taxon>Magnoliopsida</taxon>
        <taxon>eudicotyledons</taxon>
        <taxon>Gunneridae</taxon>
        <taxon>Pentapetalae</taxon>
        <taxon>asterids</taxon>
        <taxon>lamiids</taxon>
        <taxon>Boraginales</taxon>
        <taxon>Boraginaceae</taxon>
        <taxon>Boraginoideae</taxon>
        <taxon>Lithospermeae</taxon>
        <taxon>Lithospermum</taxon>
    </lineage>
</organism>
<accession>A0AAV3PDX7</accession>
<gene>
    <name evidence="2" type="ORF">LIER_36731</name>
</gene>
<keyword evidence="3" id="KW-1185">Reference proteome</keyword>
<proteinExistence type="predicted"/>
<dbReference type="AlphaFoldDB" id="A0AAV3PDX7"/>
<name>A0AAV3PDX7_LITER</name>
<dbReference type="PANTHER" id="PTHR35317">
    <property type="entry name" value="OS04G0629600 PROTEIN"/>
    <property type="match status" value="1"/>
</dbReference>
<feature type="domain" description="Reverse transcriptase Ty1/copia-type" evidence="1">
    <location>
        <begin position="269"/>
        <end position="340"/>
    </location>
</feature>
<dbReference type="EMBL" id="BAABME010017033">
    <property type="protein sequence ID" value="GAA0148490.1"/>
    <property type="molecule type" value="Genomic_DNA"/>
</dbReference>
<dbReference type="Pfam" id="PF14223">
    <property type="entry name" value="Retrotran_gag_2"/>
    <property type="match status" value="1"/>
</dbReference>
<dbReference type="Pfam" id="PF07727">
    <property type="entry name" value="RVT_2"/>
    <property type="match status" value="1"/>
</dbReference>
<dbReference type="Proteomes" id="UP001454036">
    <property type="component" value="Unassembled WGS sequence"/>
</dbReference>
<evidence type="ECO:0000313" key="3">
    <source>
        <dbReference type="Proteomes" id="UP001454036"/>
    </source>
</evidence>
<reference evidence="2 3" key="1">
    <citation type="submission" date="2024-01" db="EMBL/GenBank/DDBJ databases">
        <title>The complete chloroplast genome sequence of Lithospermum erythrorhizon: insights into the phylogenetic relationship among Boraginaceae species and the maternal lineages of purple gromwells.</title>
        <authorList>
            <person name="Okada T."/>
            <person name="Watanabe K."/>
        </authorList>
    </citation>
    <scope>NUCLEOTIDE SEQUENCE [LARGE SCALE GENOMIC DNA]</scope>
</reference>
<protein>
    <recommendedName>
        <fullName evidence="1">Reverse transcriptase Ty1/copia-type domain-containing protein</fullName>
    </recommendedName>
</protein>
<sequence>MKANKEGGSITRPPLLDGKNYPYWNARMTAFLKSVDTKIRKAVLTRLTRPTQAAVEGGGRVALNSIFNVVDPSVFKIISKCSVAKEAWEILETAYEGTAKVRMSKLQQLTNMWEAAKMEEDEIITTYNTKINDMANAKVVMESINVKVVDQDQSLEEEEEEPSVIPLVIDTQADQITEANNNVTPTVIDSSIEPAARIQKTHPIGNIIGEMDGGMTTKKKDMVDYRKMAGLLAKTCFLSNIKPKDVSVASQDENWINVMEEELVQFDRNNIWELVSIPKDHNVIGTKWIFKNKSDKLGNVIRNKARLVAQGYTQVEGIDSDETFDPVARLEGIKLLLALAFC</sequence>
<comment type="caution">
    <text evidence="2">The sequence shown here is derived from an EMBL/GenBank/DDBJ whole genome shotgun (WGS) entry which is preliminary data.</text>
</comment>
<dbReference type="InterPro" id="IPR013103">
    <property type="entry name" value="RVT_2"/>
</dbReference>